<dbReference type="RefSeq" id="WP_011987736.1">
    <property type="nucleotide sequence ID" value="NC_009699.1"/>
</dbReference>
<sequence>MEEALKYLRELQSKYSNMKFADLKDVLDYRRLQLDLSEDDSNRILKLLNNDNKLECWEDWYKKNIIQPFIKALPTEISLKLQKICFGLLPTYRANASALRSPNGDSIVIIHTQLFAIIHQYNESQFILGKLTSNLEYFMNSCKEIVKCFKYYKFLPKLSVLPAVLNAEELIISILKTCIQELFIILHEFAHIYLGHKATTKSTNLFCLDGNTSVEEFVRTQKMELEADLQAIGWIIEVSKSQKLADNPIFRYLNIQPYFALEVFMLFHLLDINLGKYDEHMDNEPESVGMRIVDIAKELDDLVSDDKVNNKSTHPKASVRFLHLVVEMLDKFNGEGQKFLQEMLINMVYFETFKVELD</sequence>
<dbReference type="EMBL" id="CP000728">
    <property type="protein sequence ID" value="ABS40570.1"/>
    <property type="molecule type" value="Genomic_DNA"/>
</dbReference>
<evidence type="ECO:0000313" key="2">
    <source>
        <dbReference type="Proteomes" id="UP000002410"/>
    </source>
</evidence>
<protein>
    <submittedName>
        <fullName evidence="1">Uncharacterized protein</fullName>
    </submittedName>
</protein>
<name>A7GBJ2_CLOBL</name>
<gene>
    <name evidence="1" type="ordered locus">CLI_0880</name>
</gene>
<dbReference type="HOGENOM" id="CLU_773173_0_0_9"/>
<evidence type="ECO:0000313" key="1">
    <source>
        <dbReference type="EMBL" id="ABS40570.1"/>
    </source>
</evidence>
<dbReference type="Proteomes" id="UP000002410">
    <property type="component" value="Chromosome"/>
</dbReference>
<reference evidence="2" key="1">
    <citation type="submission" date="2007-06" db="EMBL/GenBank/DDBJ databases">
        <authorList>
            <person name="Brinkac L.M."/>
            <person name="Daugherty S."/>
            <person name="Dodson R.J."/>
            <person name="Madupu R."/>
            <person name="Brown J.L."/>
            <person name="Bruce D."/>
            <person name="Detter C."/>
            <person name="Munk C."/>
            <person name="Smith L.A."/>
            <person name="Smith T.J."/>
            <person name="White O."/>
            <person name="Brettin T.S."/>
        </authorList>
    </citation>
    <scope>NUCLEOTIDE SEQUENCE [LARGE SCALE GENOMIC DNA]</scope>
    <source>
        <strain evidence="2">Langeland / NCTC 10281 / Type F</strain>
    </source>
</reference>
<accession>A7GBJ2</accession>
<organism evidence="1 2">
    <name type="scientific">Clostridium botulinum (strain Langeland / NCTC 10281 / Type F)</name>
    <dbReference type="NCBI Taxonomy" id="441772"/>
    <lineage>
        <taxon>Bacteria</taxon>
        <taxon>Bacillati</taxon>
        <taxon>Bacillota</taxon>
        <taxon>Clostridia</taxon>
        <taxon>Eubacteriales</taxon>
        <taxon>Clostridiaceae</taxon>
        <taxon>Clostridium</taxon>
    </lineage>
</organism>
<dbReference type="KEGG" id="cbf:CLI_0880"/>
<proteinExistence type="predicted"/>
<dbReference type="AlphaFoldDB" id="A7GBJ2"/>